<dbReference type="InParanoid" id="A0A4Q1B7X0"/>
<organism evidence="1 2">
    <name type="scientific">Tremella mesenterica</name>
    <name type="common">Jelly fungus</name>
    <dbReference type="NCBI Taxonomy" id="5217"/>
    <lineage>
        <taxon>Eukaryota</taxon>
        <taxon>Fungi</taxon>
        <taxon>Dikarya</taxon>
        <taxon>Basidiomycota</taxon>
        <taxon>Agaricomycotina</taxon>
        <taxon>Tremellomycetes</taxon>
        <taxon>Tremellales</taxon>
        <taxon>Tremellaceae</taxon>
        <taxon>Tremella</taxon>
    </lineage>
</organism>
<comment type="caution">
    <text evidence="1">The sequence shown here is derived from an EMBL/GenBank/DDBJ whole genome shotgun (WGS) entry which is preliminary data.</text>
</comment>
<keyword evidence="2" id="KW-1185">Reference proteome</keyword>
<protein>
    <submittedName>
        <fullName evidence="1">Uncharacterized protein</fullName>
    </submittedName>
</protein>
<sequence length="63" mass="7229">MVQMRQGQTWLWWRVFPDGREQWEDQDPSVIAKGLQIIALDPLEAEEAGENLTEDSLAVTSNE</sequence>
<dbReference type="Proteomes" id="UP000289152">
    <property type="component" value="Unassembled WGS sequence"/>
</dbReference>
<accession>A0A4Q1B7X0</accession>
<dbReference type="EMBL" id="SDIL01000191">
    <property type="protein sequence ID" value="RXK34788.1"/>
    <property type="molecule type" value="Genomic_DNA"/>
</dbReference>
<gene>
    <name evidence="1" type="ORF">M231_07955</name>
</gene>
<proteinExistence type="predicted"/>
<reference evidence="1 2" key="1">
    <citation type="submission" date="2016-06" db="EMBL/GenBank/DDBJ databases">
        <title>Evolution of pathogenesis and genome organization in the Tremellales.</title>
        <authorList>
            <person name="Cuomo C."/>
            <person name="Litvintseva A."/>
            <person name="Heitman J."/>
            <person name="Chen Y."/>
            <person name="Sun S."/>
            <person name="Springer D."/>
            <person name="Dromer F."/>
            <person name="Young S."/>
            <person name="Zeng Q."/>
            <person name="Chapman S."/>
            <person name="Gujja S."/>
            <person name="Saif S."/>
            <person name="Birren B."/>
        </authorList>
    </citation>
    <scope>NUCLEOTIDE SEQUENCE [LARGE SCALE GENOMIC DNA]</scope>
    <source>
        <strain evidence="1 2">ATCC 28783</strain>
    </source>
</reference>
<dbReference type="AlphaFoldDB" id="A0A4Q1B7X0"/>
<evidence type="ECO:0000313" key="2">
    <source>
        <dbReference type="Proteomes" id="UP000289152"/>
    </source>
</evidence>
<evidence type="ECO:0000313" key="1">
    <source>
        <dbReference type="EMBL" id="RXK34788.1"/>
    </source>
</evidence>
<name>A0A4Q1B7X0_TREME</name>